<proteinExistence type="inferred from homology"/>
<feature type="chain" id="PRO_5012330724" evidence="2">
    <location>
        <begin position="23"/>
        <end position="426"/>
    </location>
</feature>
<keyword evidence="4" id="KW-1185">Reference proteome</keyword>
<dbReference type="PANTHER" id="PTHR30203:SF24">
    <property type="entry name" value="BLR4935 PROTEIN"/>
    <property type="match status" value="1"/>
</dbReference>
<evidence type="ECO:0000313" key="4">
    <source>
        <dbReference type="Proteomes" id="UP000215181"/>
    </source>
</evidence>
<dbReference type="Proteomes" id="UP000215181">
    <property type="component" value="Unassembled WGS sequence"/>
</dbReference>
<name>A0A235EZ35_9RHOO</name>
<sequence>MRMRALAGLLSCALAAPVTAFGADSGATEGTALGADVRALIEHARAHSPAYAADRAEAEAARERVEPAGALPDPRFELELMDFTNTMNGRSASVLPGQVGETRYRVVQPLPGWGKRELAAEAAEAQARRAAAMRDAGWAERAAVIEAAWLRYYAADRELALARDALALLQELETLALARYRLGLLPQQTVLRAQREISEQRLVLLTREQARRGVVAMLNGLLARAPDAPLVPPTDPAPLPDALDAGALFERARARSPEVLSAARGVDVARAERARTYRERAPDFSVGLTYNRPDEGRPSWDLMFEVMIPLQQGSRRAREREAELMLTAAEARREASADAAVGELGAAWARYGGGRDGLRLLRESLLPQVLATRDAARAALVGGQADFDSVLEAERQLIAVRERLLQTEIETRLALSEIEKLSGETK</sequence>
<protein>
    <submittedName>
        <fullName evidence="3">Transporter</fullName>
    </submittedName>
</protein>
<dbReference type="EMBL" id="NOIH01000013">
    <property type="protein sequence ID" value="OYD53685.1"/>
    <property type="molecule type" value="Genomic_DNA"/>
</dbReference>
<evidence type="ECO:0000313" key="3">
    <source>
        <dbReference type="EMBL" id="OYD53685.1"/>
    </source>
</evidence>
<dbReference type="AlphaFoldDB" id="A0A235EZ35"/>
<gene>
    <name evidence="3" type="ORF">CGK74_11710</name>
</gene>
<dbReference type="Gene3D" id="1.20.1600.10">
    <property type="entry name" value="Outer membrane efflux proteins (OEP)"/>
    <property type="match status" value="1"/>
</dbReference>
<comment type="caution">
    <text evidence="3">The sequence shown here is derived from an EMBL/GenBank/DDBJ whole genome shotgun (WGS) entry which is preliminary data.</text>
</comment>
<evidence type="ECO:0000256" key="1">
    <source>
        <dbReference type="ARBA" id="ARBA00007613"/>
    </source>
</evidence>
<dbReference type="Pfam" id="PF02321">
    <property type="entry name" value="OEP"/>
    <property type="match status" value="2"/>
</dbReference>
<comment type="similarity">
    <text evidence="1">Belongs to the outer membrane factor (OMF) (TC 1.B.17) family.</text>
</comment>
<dbReference type="PANTHER" id="PTHR30203">
    <property type="entry name" value="OUTER MEMBRANE CATION EFFLUX PROTEIN"/>
    <property type="match status" value="1"/>
</dbReference>
<dbReference type="InterPro" id="IPR010131">
    <property type="entry name" value="MdtP/NodT-like"/>
</dbReference>
<reference evidence="3 4" key="1">
    <citation type="submission" date="2017-07" db="EMBL/GenBank/DDBJ databases">
        <title>Thauera sp. KNDSS-Mac4 genome sequence and assembly.</title>
        <authorList>
            <person name="Mayilraj S."/>
        </authorList>
    </citation>
    <scope>NUCLEOTIDE SEQUENCE [LARGE SCALE GENOMIC DNA]</scope>
    <source>
        <strain evidence="3 4">KNDSS-Mac4</strain>
    </source>
</reference>
<dbReference type="InterPro" id="IPR003423">
    <property type="entry name" value="OMP_efflux"/>
</dbReference>
<dbReference type="GO" id="GO:0015562">
    <property type="term" value="F:efflux transmembrane transporter activity"/>
    <property type="evidence" value="ECO:0007669"/>
    <property type="project" value="InterPro"/>
</dbReference>
<keyword evidence="2" id="KW-0732">Signal</keyword>
<organism evidence="3 4">
    <name type="scientific">Thauera propionica</name>
    <dbReference type="NCBI Taxonomy" id="2019431"/>
    <lineage>
        <taxon>Bacteria</taxon>
        <taxon>Pseudomonadati</taxon>
        <taxon>Pseudomonadota</taxon>
        <taxon>Betaproteobacteria</taxon>
        <taxon>Rhodocyclales</taxon>
        <taxon>Zoogloeaceae</taxon>
        <taxon>Thauera</taxon>
    </lineage>
</organism>
<feature type="signal peptide" evidence="2">
    <location>
        <begin position="1"/>
        <end position="22"/>
    </location>
</feature>
<dbReference type="SUPFAM" id="SSF56954">
    <property type="entry name" value="Outer membrane efflux proteins (OEP)"/>
    <property type="match status" value="1"/>
</dbReference>
<dbReference type="OrthoDB" id="9791261at2"/>
<evidence type="ECO:0000256" key="2">
    <source>
        <dbReference type="SAM" id="SignalP"/>
    </source>
</evidence>
<accession>A0A235EZ35</accession>